<evidence type="ECO:0000259" key="2">
    <source>
        <dbReference type="PROSITE" id="PS50010"/>
    </source>
</evidence>
<dbReference type="PANTHER" id="PTHR45834">
    <property type="entry name" value="RHO GUANINE NUCLEOTIDE EXCHANGE FACTOR 9-RELATED"/>
    <property type="match status" value="1"/>
</dbReference>
<reference evidence="3 4" key="1">
    <citation type="journal article" date="2016" name="Genome Biol. Evol.">
        <title>Divergent and convergent evolution of fungal pathogenicity.</title>
        <authorList>
            <person name="Shang Y."/>
            <person name="Xiao G."/>
            <person name="Zheng P."/>
            <person name="Cen K."/>
            <person name="Zhan S."/>
            <person name="Wang C."/>
        </authorList>
    </citation>
    <scope>NUCLEOTIDE SEQUENCE [LARGE SCALE GENOMIC DNA]</scope>
    <source>
        <strain evidence="3 4">RCEF 264</strain>
    </source>
</reference>
<gene>
    <name evidence="3" type="ORF">SPI_03111</name>
</gene>
<feature type="compositionally biased region" description="Polar residues" evidence="1">
    <location>
        <begin position="145"/>
        <end position="158"/>
    </location>
</feature>
<feature type="region of interest" description="Disordered" evidence="1">
    <location>
        <begin position="1"/>
        <end position="38"/>
    </location>
</feature>
<name>A0A167X2S9_9HYPO</name>
<dbReference type="GO" id="GO:0005829">
    <property type="term" value="C:cytosol"/>
    <property type="evidence" value="ECO:0007669"/>
    <property type="project" value="TreeGrafter"/>
</dbReference>
<feature type="compositionally biased region" description="Basic residues" evidence="1">
    <location>
        <begin position="128"/>
        <end position="140"/>
    </location>
</feature>
<dbReference type="Gene3D" id="1.20.900.10">
    <property type="entry name" value="Dbl homology (DH) domain"/>
    <property type="match status" value="1"/>
</dbReference>
<dbReference type="InterPro" id="IPR035899">
    <property type="entry name" value="DBL_dom_sf"/>
</dbReference>
<dbReference type="PANTHER" id="PTHR45834:SF3">
    <property type="entry name" value="RHO GUANINE NUCLEOTIDE EXCHANGE FACTOR 3, ISOFORM L"/>
    <property type="match status" value="1"/>
</dbReference>
<evidence type="ECO:0000256" key="1">
    <source>
        <dbReference type="SAM" id="MobiDB-lite"/>
    </source>
</evidence>
<comment type="caution">
    <text evidence="3">The sequence shown here is derived from an EMBL/GenBank/DDBJ whole genome shotgun (WGS) entry which is preliminary data.</text>
</comment>
<feature type="compositionally biased region" description="Polar residues" evidence="1">
    <location>
        <begin position="195"/>
        <end position="215"/>
    </location>
</feature>
<feature type="compositionally biased region" description="Low complexity" evidence="1">
    <location>
        <begin position="702"/>
        <end position="717"/>
    </location>
</feature>
<dbReference type="InterPro" id="IPR000219">
    <property type="entry name" value="DH_dom"/>
</dbReference>
<organism evidence="3 4">
    <name type="scientific">Niveomyces insectorum RCEF 264</name>
    <dbReference type="NCBI Taxonomy" id="1081102"/>
    <lineage>
        <taxon>Eukaryota</taxon>
        <taxon>Fungi</taxon>
        <taxon>Dikarya</taxon>
        <taxon>Ascomycota</taxon>
        <taxon>Pezizomycotina</taxon>
        <taxon>Sordariomycetes</taxon>
        <taxon>Hypocreomycetidae</taxon>
        <taxon>Hypocreales</taxon>
        <taxon>Cordycipitaceae</taxon>
        <taxon>Niveomyces</taxon>
    </lineage>
</organism>
<dbReference type="GO" id="GO:0005085">
    <property type="term" value="F:guanyl-nucleotide exchange factor activity"/>
    <property type="evidence" value="ECO:0007669"/>
    <property type="project" value="InterPro"/>
</dbReference>
<evidence type="ECO:0000313" key="4">
    <source>
        <dbReference type="Proteomes" id="UP000076874"/>
    </source>
</evidence>
<feature type="compositionally biased region" description="Basic and acidic residues" evidence="1">
    <location>
        <begin position="1"/>
        <end position="13"/>
    </location>
</feature>
<accession>A0A167X2S9</accession>
<feature type="region of interest" description="Disordered" evidence="1">
    <location>
        <begin position="128"/>
        <end position="163"/>
    </location>
</feature>
<feature type="region of interest" description="Disordered" evidence="1">
    <location>
        <begin position="677"/>
        <end position="736"/>
    </location>
</feature>
<dbReference type="AlphaFoldDB" id="A0A167X2S9"/>
<dbReference type="PROSITE" id="PS50010">
    <property type="entry name" value="DH_2"/>
    <property type="match status" value="1"/>
</dbReference>
<dbReference type="InterPro" id="IPR053086">
    <property type="entry name" value="RhoGEF_domain"/>
</dbReference>
<dbReference type="EMBL" id="AZHD01000004">
    <property type="protein sequence ID" value="OAA64464.1"/>
    <property type="molecule type" value="Genomic_DNA"/>
</dbReference>
<protein>
    <submittedName>
        <fullName evidence="3">RSP protein</fullName>
    </submittedName>
</protein>
<dbReference type="SUPFAM" id="SSF48065">
    <property type="entry name" value="DBL homology domain (DH-domain)"/>
    <property type="match status" value="1"/>
</dbReference>
<dbReference type="SMART" id="SM00325">
    <property type="entry name" value="RhoGEF"/>
    <property type="match status" value="1"/>
</dbReference>
<evidence type="ECO:0000313" key="3">
    <source>
        <dbReference type="EMBL" id="OAA64464.1"/>
    </source>
</evidence>
<dbReference type="Pfam" id="PF00621">
    <property type="entry name" value="RhoGEF"/>
    <property type="match status" value="1"/>
</dbReference>
<proteinExistence type="predicted"/>
<dbReference type="STRING" id="1081102.A0A167X2S9"/>
<sequence length="801" mass="88835">MAQPNKNRDDTKNRRSSSTSHPVPLSRSAPCLLQGNDGGENATSGDVCIATQLDLPLRQTSHRGPSQAKRGSEDIGAMWTAYEQEDEFQAVLSAPVAAPSVVEEPPCSPAKRKRPFYKWVRTLNRRRFERRRTPQLHGSRRPASALSSRQPANANTGSHGDCRRHSSSVSSFAFVSAARNASISLASASIMGQSRRWTLRSSNAPPRTNRSSRASYSVRHSEDGRLRGTQQLDPAVTKRSLHRRRILEELIRTEEGYIGDIRFLMNAYMTIFASSPSLHAGLRSSINNNLADIVELHDELLGELHKVVPDSEYTQMELPSSTTCAPTGCDDEEQQGLDALLENQAEELCLKQTPGMTAEPLVAAEVARVFTRKMHSFFVYEEYGAKYKLMFNDLGAAYRLMPNWGKYQKGLETLAYCLNSTNDSKDSKKALTLGDLLAKRVCKYPLLFSELLKYTPIYDCPDSYADIEHALARLREVTAAMNRAANDSFTKNTLERTWLLQDRLVLPSHLYEVVMTACTSKEECEWRQRLSHRSENGDRTHADASSPAFLALNIKSLGAVYGKPSTIARRVSIRRATTGGSKSQLCQIILKNTSAELGTQQASPDKACINRSQSLQTNSRIPVLAPRREDRARLETLTADVWTQDILPFPGMTIHPRGGRLVRSPASSAIRKMSVANLSSTFGRRPPSRTGVRKTVPDVEPSSARLSSPQESSSPGSDESDAKLESGQLLRGDEDESVSLEVAKQALYCLEALKNKPQENQSHAYGCNAPAPQSFRNDTTEKKAPAVSIRRAFARFFEEGW</sequence>
<dbReference type="Proteomes" id="UP000076874">
    <property type="component" value="Unassembled WGS sequence"/>
</dbReference>
<feature type="domain" description="DH" evidence="2">
    <location>
        <begin position="242"/>
        <end position="484"/>
    </location>
</feature>
<keyword evidence="4" id="KW-1185">Reference proteome</keyword>
<dbReference type="OrthoDB" id="8059989at2759"/>
<feature type="region of interest" description="Disordered" evidence="1">
    <location>
        <begin position="764"/>
        <end position="784"/>
    </location>
</feature>
<feature type="region of interest" description="Disordered" evidence="1">
    <location>
        <begin position="195"/>
        <end position="227"/>
    </location>
</feature>